<organism evidence="6 7">
    <name type="scientific">Streptomyces griseoluteus</name>
    <dbReference type="NCBI Taxonomy" id="29306"/>
    <lineage>
        <taxon>Bacteria</taxon>
        <taxon>Bacillati</taxon>
        <taxon>Actinomycetota</taxon>
        <taxon>Actinomycetes</taxon>
        <taxon>Kitasatosporales</taxon>
        <taxon>Streptomycetaceae</taxon>
        <taxon>Streptomyces</taxon>
    </lineage>
</organism>
<protein>
    <submittedName>
        <fullName evidence="6">Cellulose 1,4-beta-cellobiosidase</fullName>
    </submittedName>
</protein>
<dbReference type="InterPro" id="IPR036116">
    <property type="entry name" value="FN3_sf"/>
</dbReference>
<sequence length="557" mass="58966">MAAATLTAALATAGGLLTATPASAVTCASPSWTAQYYANTSFKGTPKLTACDSAIAENYGYGDPAGVTLPKDNFSVRWSVTRDFGSGGPFRLAAATQDGMRVYVDGVRRIDLWRNVSSTARKTADLTIPAGRHTLRVDYVAWTGYASAAFTYTPRTDARTDTVKPLAPTGLTAAYDRGTAKATLRWTRNKEMDLAGYRVYRRASGASWAKVSGTTLLTSPSFVNAPPVTGQTFFYELRAVDKAGRESTGSADVSTTTVDRTAPVAPTGLTATDGQGGVALAWQPVPGAATYTVFRRQQTEPGLPEAPVTQVTTVSSASWTDTAAAERTGYTYYVSAVDAAGNTSATRATASATRGDLAPAPATAVTAVFKPGTGIVVSWARSTSGDVERYDVYRDGHLYTDVSGSTYTDLTISHGSTYAYTVVAVDKGGNRSPVSAPASATTDGDLVAPAPVTGLTATPREDGVFLEWTPNTESDLKRYEVFKAEKYDDGDGGRVWLAHRVEYLGPDTTSFLHTSAADGENVMYAVIAVDDWDNQLDVTNETVHWTEVTELGTPTED</sequence>
<name>A0A4Z1DKK3_STRGP</name>
<feature type="domain" description="Fibronectin type-III" evidence="4">
    <location>
        <begin position="358"/>
        <end position="445"/>
    </location>
</feature>
<keyword evidence="3" id="KW-0732">Signal</keyword>
<dbReference type="PROSITE" id="PS51820">
    <property type="entry name" value="PA14"/>
    <property type="match status" value="1"/>
</dbReference>
<dbReference type="SMART" id="SM00758">
    <property type="entry name" value="PA14"/>
    <property type="match status" value="1"/>
</dbReference>
<feature type="signal peptide" evidence="3">
    <location>
        <begin position="1"/>
        <end position="24"/>
    </location>
</feature>
<keyword evidence="1" id="KW-0378">Hydrolase</keyword>
<evidence type="ECO:0000256" key="3">
    <source>
        <dbReference type="SAM" id="SignalP"/>
    </source>
</evidence>
<dbReference type="GeneID" id="91531098"/>
<dbReference type="Pfam" id="PF07691">
    <property type="entry name" value="PA14"/>
    <property type="match status" value="1"/>
</dbReference>
<dbReference type="SMART" id="SM00060">
    <property type="entry name" value="FN3"/>
    <property type="match status" value="4"/>
</dbReference>
<keyword evidence="2" id="KW-0119">Carbohydrate metabolism</keyword>
<dbReference type="InterPro" id="IPR037524">
    <property type="entry name" value="PA14/GLEYA"/>
</dbReference>
<dbReference type="AlphaFoldDB" id="A0A4Z1DKK3"/>
<feature type="domain" description="PA14" evidence="5">
    <location>
        <begin position="27"/>
        <end position="168"/>
    </location>
</feature>
<keyword evidence="7" id="KW-1185">Reference proteome</keyword>
<dbReference type="GO" id="GO:0000272">
    <property type="term" value="P:polysaccharide catabolic process"/>
    <property type="evidence" value="ECO:0007669"/>
    <property type="project" value="UniProtKB-KW"/>
</dbReference>
<keyword evidence="2" id="KW-0624">Polysaccharide degradation</keyword>
<evidence type="ECO:0000259" key="5">
    <source>
        <dbReference type="PROSITE" id="PS51820"/>
    </source>
</evidence>
<dbReference type="PROSITE" id="PS50853">
    <property type="entry name" value="FN3"/>
    <property type="match status" value="2"/>
</dbReference>
<evidence type="ECO:0000256" key="1">
    <source>
        <dbReference type="ARBA" id="ARBA00023295"/>
    </source>
</evidence>
<dbReference type="RefSeq" id="WP_135791599.1">
    <property type="nucleotide sequence ID" value="NZ_BNBQ01000004.1"/>
</dbReference>
<reference evidence="6 7" key="1">
    <citation type="submission" date="2019-04" db="EMBL/GenBank/DDBJ databases">
        <title>Streptomyces sp. nov. Bv016 isolated from bark of Buahinia variegata.</title>
        <authorList>
            <person name="Kanchanasin P."/>
            <person name="Tanasupawat S."/>
            <person name="Yuki M."/>
            <person name="Kudo T."/>
        </authorList>
    </citation>
    <scope>NUCLEOTIDE SEQUENCE [LARGE SCALE GENOMIC DNA]</scope>
    <source>
        <strain evidence="6 7">JCM 4765</strain>
    </source>
</reference>
<evidence type="ECO:0000259" key="4">
    <source>
        <dbReference type="PROSITE" id="PS50853"/>
    </source>
</evidence>
<feature type="chain" id="PRO_5021474301" evidence="3">
    <location>
        <begin position="25"/>
        <end position="557"/>
    </location>
</feature>
<dbReference type="Proteomes" id="UP000298513">
    <property type="component" value="Unassembled WGS sequence"/>
</dbReference>
<dbReference type="InterPro" id="IPR013783">
    <property type="entry name" value="Ig-like_fold"/>
</dbReference>
<gene>
    <name evidence="6" type="ORF">E5082_14270</name>
</gene>
<proteinExistence type="predicted"/>
<dbReference type="EMBL" id="SRRU01000004">
    <property type="protein sequence ID" value="TGN83985.1"/>
    <property type="molecule type" value="Genomic_DNA"/>
</dbReference>
<dbReference type="SUPFAM" id="SSF49265">
    <property type="entry name" value="Fibronectin type III"/>
    <property type="match status" value="2"/>
</dbReference>
<evidence type="ECO:0000313" key="7">
    <source>
        <dbReference type="Proteomes" id="UP000298513"/>
    </source>
</evidence>
<evidence type="ECO:0000256" key="2">
    <source>
        <dbReference type="ARBA" id="ARBA00023326"/>
    </source>
</evidence>
<keyword evidence="1" id="KW-0326">Glycosidase</keyword>
<evidence type="ECO:0000313" key="6">
    <source>
        <dbReference type="EMBL" id="TGN83985.1"/>
    </source>
</evidence>
<dbReference type="InterPro" id="IPR011658">
    <property type="entry name" value="PA14_dom"/>
</dbReference>
<dbReference type="InterPro" id="IPR003961">
    <property type="entry name" value="FN3_dom"/>
</dbReference>
<dbReference type="GO" id="GO:0016798">
    <property type="term" value="F:hydrolase activity, acting on glycosyl bonds"/>
    <property type="evidence" value="ECO:0007669"/>
    <property type="project" value="UniProtKB-KW"/>
</dbReference>
<dbReference type="Gene3D" id="2.60.40.10">
    <property type="entry name" value="Immunoglobulins"/>
    <property type="match status" value="4"/>
</dbReference>
<dbReference type="SUPFAM" id="SSF56988">
    <property type="entry name" value="Anthrax protective antigen"/>
    <property type="match status" value="1"/>
</dbReference>
<feature type="domain" description="Fibronectin type-III" evidence="4">
    <location>
        <begin position="262"/>
        <end position="356"/>
    </location>
</feature>
<accession>A0A4Z1DKK3</accession>
<comment type="caution">
    <text evidence="6">The sequence shown here is derived from an EMBL/GenBank/DDBJ whole genome shotgun (WGS) entry which is preliminary data.</text>
</comment>